<feature type="non-terminal residue" evidence="1">
    <location>
        <position position="1"/>
    </location>
</feature>
<evidence type="ECO:0000313" key="1">
    <source>
        <dbReference type="EMBL" id="JAC69220.1"/>
    </source>
</evidence>
<proteinExistence type="predicted"/>
<protein>
    <submittedName>
        <fullName evidence="1">Uncharacterized protein</fullName>
    </submittedName>
</protein>
<dbReference type="AlphaFoldDB" id="A0A061REZ6"/>
<accession>A0A061REZ6</accession>
<gene>
    <name evidence="1" type="ORF">TSPGSL018_6886</name>
</gene>
<name>A0A061REZ6_9CHLO</name>
<dbReference type="EMBL" id="GBEZ01017087">
    <property type="protein sequence ID" value="JAC69220.1"/>
    <property type="molecule type" value="Transcribed_RNA"/>
</dbReference>
<organism evidence="1">
    <name type="scientific">Tetraselmis sp. GSL018</name>
    <dbReference type="NCBI Taxonomy" id="582737"/>
    <lineage>
        <taxon>Eukaryota</taxon>
        <taxon>Viridiplantae</taxon>
        <taxon>Chlorophyta</taxon>
        <taxon>core chlorophytes</taxon>
        <taxon>Chlorodendrophyceae</taxon>
        <taxon>Chlorodendrales</taxon>
        <taxon>Chlorodendraceae</taxon>
        <taxon>Tetraselmis</taxon>
    </lineage>
</organism>
<reference evidence="1" key="1">
    <citation type="submission" date="2014-05" db="EMBL/GenBank/DDBJ databases">
        <title>The transcriptome of the halophilic microalga Tetraselmis sp. GSL018 isolated from the Great Salt Lake, Utah.</title>
        <authorList>
            <person name="Jinkerson R.E."/>
            <person name="D'Adamo S."/>
            <person name="Posewitz M.C."/>
        </authorList>
    </citation>
    <scope>NUCLEOTIDE SEQUENCE</scope>
    <source>
        <strain evidence="1">GSL018</strain>
    </source>
</reference>
<sequence>CLPLCAGGTTPGTQASSCHTPGIREVGTELLYVVASRRALERKGSQLLKGEKLR</sequence>